<dbReference type="EMBL" id="BAAAHH010000034">
    <property type="protein sequence ID" value="GAA0964581.1"/>
    <property type="molecule type" value="Genomic_DNA"/>
</dbReference>
<dbReference type="PANTHER" id="PTHR11647">
    <property type="entry name" value="HYDRANTOINASE/DIHYDROPYRIMIDINASE FAMILY MEMBER"/>
    <property type="match status" value="1"/>
</dbReference>
<gene>
    <name evidence="2" type="ORF">GCM10009550_62780</name>
</gene>
<dbReference type="Gene3D" id="3.30.1490.130">
    <property type="entry name" value="D-aminoacylase. Domain 3"/>
    <property type="match status" value="1"/>
</dbReference>
<proteinExistence type="predicted"/>
<dbReference type="Gene3D" id="3.20.20.140">
    <property type="entry name" value="Metal-dependent hydrolases"/>
    <property type="match status" value="1"/>
</dbReference>
<dbReference type="Proteomes" id="UP001500665">
    <property type="component" value="Unassembled WGS sequence"/>
</dbReference>
<dbReference type="SUPFAM" id="SSF51338">
    <property type="entry name" value="Composite domain of metallo-dependent hydrolases"/>
    <property type="match status" value="1"/>
</dbReference>
<comment type="caution">
    <text evidence="2">The sequence shown here is derived from an EMBL/GenBank/DDBJ whole genome shotgun (WGS) entry which is preliminary data.</text>
</comment>
<feature type="domain" description="Amidohydrolase 3" evidence="1">
    <location>
        <begin position="43"/>
        <end position="496"/>
    </location>
</feature>
<name>A0ABN1RV13_9ACTN</name>
<organism evidence="2 3">
    <name type="scientific">Actinocorallia libanotica</name>
    <dbReference type="NCBI Taxonomy" id="46162"/>
    <lineage>
        <taxon>Bacteria</taxon>
        <taxon>Bacillati</taxon>
        <taxon>Actinomycetota</taxon>
        <taxon>Actinomycetes</taxon>
        <taxon>Streptosporangiales</taxon>
        <taxon>Thermomonosporaceae</taxon>
        <taxon>Actinocorallia</taxon>
    </lineage>
</organism>
<dbReference type="PANTHER" id="PTHR11647:SF1">
    <property type="entry name" value="COLLAPSIN RESPONSE MEDIATOR PROTEIN"/>
    <property type="match status" value="1"/>
</dbReference>
<dbReference type="SUPFAM" id="SSF51556">
    <property type="entry name" value="Metallo-dependent hydrolases"/>
    <property type="match status" value="1"/>
</dbReference>
<evidence type="ECO:0000259" key="1">
    <source>
        <dbReference type="Pfam" id="PF07969"/>
    </source>
</evidence>
<evidence type="ECO:0000313" key="2">
    <source>
        <dbReference type="EMBL" id="GAA0964581.1"/>
    </source>
</evidence>
<dbReference type="RefSeq" id="WP_344244935.1">
    <property type="nucleotide sequence ID" value="NZ_BAAAHH010000034.1"/>
</dbReference>
<dbReference type="Gene3D" id="2.30.40.10">
    <property type="entry name" value="Urease, subunit C, domain 1"/>
    <property type="match status" value="1"/>
</dbReference>
<dbReference type="InterPro" id="IPR013108">
    <property type="entry name" value="Amidohydro_3"/>
</dbReference>
<sequence>MHELVLRGGEVHDGLGSPAATADVAVDGGRITAVGRGLGPARRVVDVSGLAVAPGFVDPHCHSDLVPALAEPQPFKLLQGVTTEVNGNCGFSYGPVAAEHVEIMSAYAGAPVAAGSFADHLAEMEKAGPTNHMATLVGHSTLRLAAAGWEAGLPPGGLEEMCRLAAESFEAGACGLSSGLVYPPGSFGGTEELVALAKVAHRYGRPYTTHLRDEGAGLAQALDEAIEIARRARVRLQVSHCKTAGPRNHGRAGMLLDRLHAARREGVDVRGDQYPYLAGATTLSALLPPAALEGGPEALRARLSDPAEVAALRAAAEDPVPLTGTGMWRDTTPEGVLVVTHTDPAAVGRRLSELPGEAFETACALIAADPAAYMVITMMAEPDVRAIMADPLIGIGSDNGMPAGLEHPRTWGCFPRFLGSYVREAGVVDLPEAVRKMTSANAAPFALHGRGVLVEGAYADITCFDPATVGHPGTYASPDLQPTGIPYVLLEGHVVVDGGGFTGERRGRVLRS</sequence>
<dbReference type="Pfam" id="PF07969">
    <property type="entry name" value="Amidohydro_3"/>
    <property type="match status" value="1"/>
</dbReference>
<reference evidence="2 3" key="1">
    <citation type="journal article" date="2019" name="Int. J. Syst. Evol. Microbiol.">
        <title>The Global Catalogue of Microorganisms (GCM) 10K type strain sequencing project: providing services to taxonomists for standard genome sequencing and annotation.</title>
        <authorList>
            <consortium name="The Broad Institute Genomics Platform"/>
            <consortium name="The Broad Institute Genome Sequencing Center for Infectious Disease"/>
            <person name="Wu L."/>
            <person name="Ma J."/>
        </authorList>
    </citation>
    <scope>NUCLEOTIDE SEQUENCE [LARGE SCALE GENOMIC DNA]</scope>
    <source>
        <strain evidence="2 3">JCM 10696</strain>
    </source>
</reference>
<evidence type="ECO:0000313" key="3">
    <source>
        <dbReference type="Proteomes" id="UP001500665"/>
    </source>
</evidence>
<keyword evidence="3" id="KW-1185">Reference proteome</keyword>
<protein>
    <submittedName>
        <fullName evidence="2">Amidohydrolase family protein</fullName>
    </submittedName>
</protein>
<dbReference type="InterPro" id="IPR050378">
    <property type="entry name" value="Metallo-dep_Hydrolases_sf"/>
</dbReference>
<accession>A0ABN1RV13</accession>
<dbReference type="InterPro" id="IPR011059">
    <property type="entry name" value="Metal-dep_hydrolase_composite"/>
</dbReference>
<dbReference type="InterPro" id="IPR032466">
    <property type="entry name" value="Metal_Hydrolase"/>
</dbReference>
<dbReference type="InterPro" id="IPR023100">
    <property type="entry name" value="D-aminoacylase_insert_dom_sf"/>
</dbReference>
<dbReference type="CDD" id="cd01297">
    <property type="entry name" value="D-aminoacylase"/>
    <property type="match status" value="1"/>
</dbReference>